<dbReference type="EMBL" id="JAICBX010000002">
    <property type="protein sequence ID" value="MBW8638382.1"/>
    <property type="molecule type" value="Genomic_DNA"/>
</dbReference>
<sequence length="497" mass="54594">MKTAKARLLWRSFAKDERGNFAMIFAFAILAIFFSAGLAVDLARNLSEKTQINNALDAATLATARALAVGDIKEEEAEDYLKSIFAANLGLDDLTSGQYEVVDVDIDDIDQEVTAIAKTDQNLTFMGTANRKNTQVVSADSAASYGMSDIEVAMVLDITGSMSGNKISALKNAAKLGVQELLAMNTDTDENVRISLVPYSDAVNAGDLAKYVFPDFWLPKTKAPAFNEALYAETGLGFDPYSFKETMSNGIDEDDVKDFYEVNRDGSATDDCATDRKAPKGGGTSYQYSDANPSYGMISRDSRLQFCPASPLMLLTSDESGLDARIDGLVASGYTAGHIGLQWAWYTISHDWANYVPEESRPAVIDEETAKYIILMTDGEFNTAFANVTSDIEDVCEKYKKGRCREWGREIDFNHGGQGSTSRTHTRNLCDAIKAQKIKIFTIGFSMNNNTALNMLKDCASPDEGSFTYYYEPDTANELTETYETIARSIQSLRLVK</sequence>
<name>A0AAE2ZPJ3_9HYPH</name>
<protein>
    <submittedName>
        <fullName evidence="3">Pilus assembly protein</fullName>
    </submittedName>
</protein>
<keyword evidence="1" id="KW-0812">Transmembrane</keyword>
<dbReference type="InterPro" id="IPR028087">
    <property type="entry name" value="Tad_N"/>
</dbReference>
<dbReference type="RefSeq" id="WP_220229008.1">
    <property type="nucleotide sequence ID" value="NZ_JAICBX010000002.1"/>
</dbReference>
<dbReference type="Proteomes" id="UP001196509">
    <property type="component" value="Unassembled WGS sequence"/>
</dbReference>
<proteinExistence type="predicted"/>
<dbReference type="SUPFAM" id="SSF53300">
    <property type="entry name" value="vWA-like"/>
    <property type="match status" value="1"/>
</dbReference>
<dbReference type="Gene3D" id="3.40.50.410">
    <property type="entry name" value="von Willebrand factor, type A domain"/>
    <property type="match status" value="1"/>
</dbReference>
<feature type="transmembrane region" description="Helical" evidence="1">
    <location>
        <begin position="21"/>
        <end position="40"/>
    </location>
</feature>
<dbReference type="InterPro" id="IPR002035">
    <property type="entry name" value="VWF_A"/>
</dbReference>
<gene>
    <name evidence="3" type="ORF">K1W69_14390</name>
</gene>
<evidence type="ECO:0000256" key="1">
    <source>
        <dbReference type="SAM" id="Phobius"/>
    </source>
</evidence>
<dbReference type="InterPro" id="IPR036465">
    <property type="entry name" value="vWFA_dom_sf"/>
</dbReference>
<feature type="domain" description="VWFA" evidence="2">
    <location>
        <begin position="151"/>
        <end position="486"/>
    </location>
</feature>
<organism evidence="3 4">
    <name type="scientific">Flavimaribacter sediminis</name>
    <dbReference type="NCBI Taxonomy" id="2865987"/>
    <lineage>
        <taxon>Bacteria</taxon>
        <taxon>Pseudomonadati</taxon>
        <taxon>Pseudomonadota</taxon>
        <taxon>Alphaproteobacteria</taxon>
        <taxon>Hyphomicrobiales</taxon>
        <taxon>Rhizobiaceae</taxon>
        <taxon>Flavimaribacter</taxon>
    </lineage>
</organism>
<keyword evidence="1" id="KW-1133">Transmembrane helix</keyword>
<dbReference type="AlphaFoldDB" id="A0AAE2ZPJ3"/>
<keyword evidence="1" id="KW-0472">Membrane</keyword>
<evidence type="ECO:0000313" key="4">
    <source>
        <dbReference type="Proteomes" id="UP001196509"/>
    </source>
</evidence>
<evidence type="ECO:0000259" key="2">
    <source>
        <dbReference type="PROSITE" id="PS50234"/>
    </source>
</evidence>
<comment type="caution">
    <text evidence="3">The sequence shown here is derived from an EMBL/GenBank/DDBJ whole genome shotgun (WGS) entry which is preliminary data.</text>
</comment>
<dbReference type="Pfam" id="PF13400">
    <property type="entry name" value="Tad"/>
    <property type="match status" value="1"/>
</dbReference>
<dbReference type="PROSITE" id="PS50234">
    <property type="entry name" value="VWFA"/>
    <property type="match status" value="1"/>
</dbReference>
<reference evidence="3" key="1">
    <citation type="submission" date="2021-08" db="EMBL/GenBank/DDBJ databases">
        <title>Hoeflea bacterium WL0058 sp. nov., isolated from the sediment.</title>
        <authorList>
            <person name="Wang L."/>
            <person name="Zhang D."/>
        </authorList>
    </citation>
    <scope>NUCLEOTIDE SEQUENCE</scope>
    <source>
        <strain evidence="3">WL0058</strain>
    </source>
</reference>
<evidence type="ECO:0000313" key="3">
    <source>
        <dbReference type="EMBL" id="MBW8638382.1"/>
    </source>
</evidence>
<keyword evidence="4" id="KW-1185">Reference proteome</keyword>
<accession>A0AAE2ZPJ3</accession>